<dbReference type="PANTHER" id="PTHR48011:SF94">
    <property type="entry name" value="PROTEIN KINASE DOMAIN-CONTAINING PROTEIN"/>
    <property type="match status" value="1"/>
</dbReference>
<dbReference type="GO" id="GO:0004674">
    <property type="term" value="F:protein serine/threonine kinase activity"/>
    <property type="evidence" value="ECO:0007669"/>
    <property type="project" value="UniProtKB-KW"/>
</dbReference>
<dbReference type="OrthoDB" id="809706at2759"/>
<dbReference type="InterPro" id="IPR011009">
    <property type="entry name" value="Kinase-like_dom_sf"/>
</dbReference>
<dbReference type="Gene3D" id="1.10.510.10">
    <property type="entry name" value="Transferase(Phosphotransferase) domain 1"/>
    <property type="match status" value="1"/>
</dbReference>
<evidence type="ECO:0000256" key="3">
    <source>
        <dbReference type="ARBA" id="ARBA00022777"/>
    </source>
</evidence>
<feature type="region of interest" description="Disordered" evidence="7">
    <location>
        <begin position="324"/>
        <end position="357"/>
    </location>
</feature>
<name>A0A067L3Z0_JATCU</name>
<dbReference type="Pfam" id="PF00069">
    <property type="entry name" value="Pkinase"/>
    <property type="match status" value="1"/>
</dbReference>
<proteinExistence type="inferred from homology"/>
<dbReference type="InterPro" id="IPR008271">
    <property type="entry name" value="Ser/Thr_kinase_AS"/>
</dbReference>
<feature type="compositionally biased region" description="Low complexity" evidence="7">
    <location>
        <begin position="324"/>
        <end position="344"/>
    </location>
</feature>
<dbReference type="PROSITE" id="PS00107">
    <property type="entry name" value="PROTEIN_KINASE_ATP"/>
    <property type="match status" value="1"/>
</dbReference>
<keyword evidence="2 5" id="KW-0547">Nucleotide-binding</keyword>
<protein>
    <recommendedName>
        <fullName evidence="8">Protein kinase domain-containing protein</fullName>
    </recommendedName>
</protein>
<dbReference type="STRING" id="180498.A0A067L3Z0"/>
<evidence type="ECO:0000313" key="9">
    <source>
        <dbReference type="EMBL" id="KDP41958.1"/>
    </source>
</evidence>
<keyword evidence="10" id="KW-1185">Reference proteome</keyword>
<gene>
    <name evidence="9" type="ORF">JCGZ_26976</name>
</gene>
<feature type="binding site" evidence="5">
    <location>
        <position position="52"/>
    </location>
    <ligand>
        <name>ATP</name>
        <dbReference type="ChEBI" id="CHEBI:30616"/>
    </ligand>
</feature>
<keyword evidence="4 5" id="KW-0067">ATP-binding</keyword>
<dbReference type="SMART" id="SM00220">
    <property type="entry name" value="S_TKc"/>
    <property type="match status" value="1"/>
</dbReference>
<evidence type="ECO:0000256" key="2">
    <source>
        <dbReference type="ARBA" id="ARBA00022741"/>
    </source>
</evidence>
<keyword evidence="3" id="KW-0418">Kinase</keyword>
<sequence length="376" mass="41744">MKRKAVYDCEEGGVLWQRGPLLGRGGFGCVYLAELKKSKSRTSLYPQLMAVKCAEFSVSNSLQKEKQVFDDLCDSPYVLKCYGEETTTASSGEMIYNLLLEYASGGTLSSLIKGSDGGRLAEPIVKRYTKCILKGIDYIHRNSYVHCDLKPDNVLLVSSESSDFVPKIGDFGLSRKCQRNKRRKFDYGIGGTAPYMAPETLTDNIQEASSDIWALGCIVLEMFTGKKVWDSKGNMGTDEIIQKIADRYELPEIPNEISKAGKDFLKACLVKNPMFRFTAEMLLNHPFVSEFDETIRSQSGEVLDERGSSLSNNPDNEVCTLTSYEESSTFTSEEGSSTSSSSLSSDDEEECDSQEFCSAPVSTVIDEDVHLHKVKQ</sequence>
<dbReference type="KEGG" id="jcu:105630396"/>
<dbReference type="GO" id="GO:0005524">
    <property type="term" value="F:ATP binding"/>
    <property type="evidence" value="ECO:0007669"/>
    <property type="project" value="UniProtKB-UniRule"/>
</dbReference>
<evidence type="ECO:0000256" key="4">
    <source>
        <dbReference type="ARBA" id="ARBA00022840"/>
    </source>
</evidence>
<organism evidence="9 10">
    <name type="scientific">Jatropha curcas</name>
    <name type="common">Barbados nut</name>
    <dbReference type="NCBI Taxonomy" id="180498"/>
    <lineage>
        <taxon>Eukaryota</taxon>
        <taxon>Viridiplantae</taxon>
        <taxon>Streptophyta</taxon>
        <taxon>Embryophyta</taxon>
        <taxon>Tracheophyta</taxon>
        <taxon>Spermatophyta</taxon>
        <taxon>Magnoliopsida</taxon>
        <taxon>eudicotyledons</taxon>
        <taxon>Gunneridae</taxon>
        <taxon>Pentapetalae</taxon>
        <taxon>rosids</taxon>
        <taxon>fabids</taxon>
        <taxon>Malpighiales</taxon>
        <taxon>Euphorbiaceae</taxon>
        <taxon>Crotonoideae</taxon>
        <taxon>Jatropheae</taxon>
        <taxon>Jatropha</taxon>
    </lineage>
</organism>
<keyword evidence="1" id="KW-0808">Transferase</keyword>
<reference evidence="9 10" key="1">
    <citation type="journal article" date="2014" name="PLoS ONE">
        <title>Global Analysis of Gene Expression Profiles in Physic Nut (Jatropha curcas L.) Seedlings Exposed to Salt Stress.</title>
        <authorList>
            <person name="Zhang L."/>
            <person name="Zhang C."/>
            <person name="Wu P."/>
            <person name="Chen Y."/>
            <person name="Li M."/>
            <person name="Jiang H."/>
            <person name="Wu G."/>
        </authorList>
    </citation>
    <scope>NUCLEOTIDE SEQUENCE [LARGE SCALE GENOMIC DNA]</scope>
    <source>
        <strain evidence="10">cv. GZQX0401</strain>
        <tissue evidence="9">Young leaves</tissue>
    </source>
</reference>
<keyword evidence="6" id="KW-0723">Serine/threonine-protein kinase</keyword>
<dbReference type="EMBL" id="KK914317">
    <property type="protein sequence ID" value="KDP41958.1"/>
    <property type="molecule type" value="Genomic_DNA"/>
</dbReference>
<dbReference type="SUPFAM" id="SSF56112">
    <property type="entry name" value="Protein kinase-like (PK-like)"/>
    <property type="match status" value="1"/>
</dbReference>
<dbReference type="GO" id="GO:0007165">
    <property type="term" value="P:signal transduction"/>
    <property type="evidence" value="ECO:0007669"/>
    <property type="project" value="TreeGrafter"/>
</dbReference>
<dbReference type="InterPro" id="IPR017441">
    <property type="entry name" value="Protein_kinase_ATP_BS"/>
</dbReference>
<evidence type="ECO:0000259" key="8">
    <source>
        <dbReference type="PROSITE" id="PS50011"/>
    </source>
</evidence>
<evidence type="ECO:0000256" key="5">
    <source>
        <dbReference type="PROSITE-ProRule" id="PRU10141"/>
    </source>
</evidence>
<dbReference type="CDD" id="cd06606">
    <property type="entry name" value="STKc_MAPKKK"/>
    <property type="match status" value="1"/>
</dbReference>
<evidence type="ECO:0000256" key="7">
    <source>
        <dbReference type="SAM" id="MobiDB-lite"/>
    </source>
</evidence>
<feature type="domain" description="Protein kinase" evidence="8">
    <location>
        <begin position="16"/>
        <end position="288"/>
    </location>
</feature>
<dbReference type="PROSITE" id="PS50011">
    <property type="entry name" value="PROTEIN_KINASE_DOM"/>
    <property type="match status" value="1"/>
</dbReference>
<dbReference type="Proteomes" id="UP000027138">
    <property type="component" value="Unassembled WGS sequence"/>
</dbReference>
<accession>A0A067L3Z0</accession>
<dbReference type="PROSITE" id="PS00108">
    <property type="entry name" value="PROTEIN_KINASE_ST"/>
    <property type="match status" value="1"/>
</dbReference>
<dbReference type="InterPro" id="IPR052751">
    <property type="entry name" value="Plant_MAPKKK"/>
</dbReference>
<dbReference type="InterPro" id="IPR000719">
    <property type="entry name" value="Prot_kinase_dom"/>
</dbReference>
<evidence type="ECO:0000313" key="10">
    <source>
        <dbReference type="Proteomes" id="UP000027138"/>
    </source>
</evidence>
<evidence type="ECO:0000256" key="6">
    <source>
        <dbReference type="RuleBase" id="RU000304"/>
    </source>
</evidence>
<evidence type="ECO:0000256" key="1">
    <source>
        <dbReference type="ARBA" id="ARBA00022679"/>
    </source>
</evidence>
<comment type="similarity">
    <text evidence="6">Belongs to the protein kinase superfamily.</text>
</comment>
<dbReference type="PANTHER" id="PTHR48011">
    <property type="entry name" value="CCR4-NOT TRANSCRIPTIONAL COMPLEX SUBUNIT CAF120-RELATED"/>
    <property type="match status" value="1"/>
</dbReference>
<dbReference type="AlphaFoldDB" id="A0A067L3Z0"/>